<evidence type="ECO:0000313" key="5">
    <source>
        <dbReference type="Proteomes" id="UP001498398"/>
    </source>
</evidence>
<keyword evidence="1" id="KW-0862">Zinc</keyword>
<dbReference type="InterPro" id="IPR013087">
    <property type="entry name" value="Znf_C2H2_type"/>
</dbReference>
<name>A0ABR1JGX0_9AGAR</name>
<keyword evidence="5" id="KW-1185">Reference proteome</keyword>
<feature type="domain" description="C2H2-type" evidence="3">
    <location>
        <begin position="190"/>
        <end position="218"/>
    </location>
</feature>
<sequence>MSDLEPTTISPVLTDLQQCAFDILSSSLDNDTDLFSQIPQTPSTSPGLSDSATIPESTIHQRLWNSDSFLAEAHAYPNPPAANIITREDRNSDVNLLTSLMSLEGFLRNTVNDVSSTSGTPEQSITSESDYFSHESSGGRSDVEGGVKRGTRQTRRNSNASYTDQSDESKSQAGSSNSKNKTNQAAKKRVKCSLCDETFTRKHDMMRHEVNFLSIDKPLSIYYFKRRVSMAKNKIGLVICAKGSSQTKRCFLFINVLD</sequence>
<gene>
    <name evidence="4" type="ORF">VKT23_009651</name>
</gene>
<keyword evidence="1" id="KW-0863">Zinc-finger</keyword>
<comment type="caution">
    <text evidence="4">The sequence shown here is derived from an EMBL/GenBank/DDBJ whole genome shotgun (WGS) entry which is preliminary data.</text>
</comment>
<evidence type="ECO:0000313" key="4">
    <source>
        <dbReference type="EMBL" id="KAK7459670.1"/>
    </source>
</evidence>
<feature type="region of interest" description="Disordered" evidence="2">
    <location>
        <begin position="113"/>
        <end position="185"/>
    </location>
</feature>
<dbReference type="Gene3D" id="3.30.160.60">
    <property type="entry name" value="Classic Zinc Finger"/>
    <property type="match status" value="1"/>
</dbReference>
<proteinExistence type="predicted"/>
<dbReference type="PROSITE" id="PS50157">
    <property type="entry name" value="ZINC_FINGER_C2H2_2"/>
    <property type="match status" value="1"/>
</dbReference>
<accession>A0ABR1JGX0</accession>
<feature type="compositionally biased region" description="Polar residues" evidence="2">
    <location>
        <begin position="113"/>
        <end position="139"/>
    </location>
</feature>
<organism evidence="4 5">
    <name type="scientific">Marasmiellus scandens</name>
    <dbReference type="NCBI Taxonomy" id="2682957"/>
    <lineage>
        <taxon>Eukaryota</taxon>
        <taxon>Fungi</taxon>
        <taxon>Dikarya</taxon>
        <taxon>Basidiomycota</taxon>
        <taxon>Agaricomycotina</taxon>
        <taxon>Agaricomycetes</taxon>
        <taxon>Agaricomycetidae</taxon>
        <taxon>Agaricales</taxon>
        <taxon>Marasmiineae</taxon>
        <taxon>Omphalotaceae</taxon>
        <taxon>Marasmiellus</taxon>
    </lineage>
</organism>
<dbReference type="EMBL" id="JBANRG010000016">
    <property type="protein sequence ID" value="KAK7459670.1"/>
    <property type="molecule type" value="Genomic_DNA"/>
</dbReference>
<protein>
    <recommendedName>
        <fullName evidence="3">C2H2-type domain-containing protein</fullName>
    </recommendedName>
</protein>
<evidence type="ECO:0000256" key="2">
    <source>
        <dbReference type="SAM" id="MobiDB-lite"/>
    </source>
</evidence>
<dbReference type="Proteomes" id="UP001498398">
    <property type="component" value="Unassembled WGS sequence"/>
</dbReference>
<keyword evidence="1" id="KW-0479">Metal-binding</keyword>
<evidence type="ECO:0000256" key="1">
    <source>
        <dbReference type="PROSITE-ProRule" id="PRU00042"/>
    </source>
</evidence>
<reference evidence="4 5" key="1">
    <citation type="submission" date="2024-01" db="EMBL/GenBank/DDBJ databases">
        <title>A draft genome for the cacao thread blight pathogen Marasmiellus scandens.</title>
        <authorList>
            <person name="Baruah I.K."/>
            <person name="Leung J."/>
            <person name="Bukari Y."/>
            <person name="Amoako-Attah I."/>
            <person name="Meinhardt L.W."/>
            <person name="Bailey B.A."/>
            <person name="Cohen S.P."/>
        </authorList>
    </citation>
    <scope>NUCLEOTIDE SEQUENCE [LARGE SCALE GENOMIC DNA]</scope>
    <source>
        <strain evidence="4 5">GH-19</strain>
    </source>
</reference>
<feature type="compositionally biased region" description="Polar residues" evidence="2">
    <location>
        <begin position="171"/>
        <end position="185"/>
    </location>
</feature>
<evidence type="ECO:0000259" key="3">
    <source>
        <dbReference type="PROSITE" id="PS50157"/>
    </source>
</evidence>